<dbReference type="InterPro" id="IPR001242">
    <property type="entry name" value="Condensation_dom"/>
</dbReference>
<evidence type="ECO:0000259" key="1">
    <source>
        <dbReference type="Pfam" id="PF00501"/>
    </source>
</evidence>
<reference evidence="3 4" key="1">
    <citation type="submission" date="2016-12" db="EMBL/GenBank/DDBJ databases">
        <title>The new phylogeny of genus Mycobacterium.</title>
        <authorList>
            <person name="Tortoli E."/>
            <person name="Trovato A."/>
            <person name="Cirillo D.M."/>
        </authorList>
    </citation>
    <scope>NUCLEOTIDE SEQUENCE [LARGE SCALE GENOMIC DNA]</scope>
    <source>
        <strain evidence="3 4">DSM 45069</strain>
    </source>
</reference>
<accession>A0A1W9Z026</accession>
<dbReference type="Pfam" id="PF00501">
    <property type="entry name" value="AMP-binding"/>
    <property type="match status" value="1"/>
</dbReference>
<dbReference type="GO" id="GO:0005737">
    <property type="term" value="C:cytoplasm"/>
    <property type="evidence" value="ECO:0007669"/>
    <property type="project" value="TreeGrafter"/>
</dbReference>
<dbReference type="OrthoDB" id="2472181at2"/>
<dbReference type="RefSeq" id="WP_142279686.1">
    <property type="nucleotide sequence ID" value="NZ_MVHG01000236.1"/>
</dbReference>
<evidence type="ECO:0000259" key="2">
    <source>
        <dbReference type="Pfam" id="PF00668"/>
    </source>
</evidence>
<comment type="caution">
    <text evidence="3">The sequence shown here is derived from an EMBL/GenBank/DDBJ whole genome shotgun (WGS) entry which is preliminary data.</text>
</comment>
<keyword evidence="4" id="KW-1185">Reference proteome</keyword>
<dbReference type="PANTHER" id="PTHR45527">
    <property type="entry name" value="NONRIBOSOMAL PEPTIDE SYNTHETASE"/>
    <property type="match status" value="1"/>
</dbReference>
<protein>
    <submittedName>
        <fullName evidence="3">Uncharacterized protein</fullName>
    </submittedName>
</protein>
<dbReference type="Proteomes" id="UP000192707">
    <property type="component" value="Unassembled WGS sequence"/>
</dbReference>
<feature type="non-terminal residue" evidence="3">
    <location>
        <position position="1"/>
    </location>
</feature>
<dbReference type="GO" id="GO:0003824">
    <property type="term" value="F:catalytic activity"/>
    <property type="evidence" value="ECO:0007669"/>
    <property type="project" value="InterPro"/>
</dbReference>
<dbReference type="PANTHER" id="PTHR45527:SF1">
    <property type="entry name" value="FATTY ACID SYNTHASE"/>
    <property type="match status" value="1"/>
</dbReference>
<dbReference type="EMBL" id="MVHG01000236">
    <property type="protein sequence ID" value="ORA05559.1"/>
    <property type="molecule type" value="Genomic_DNA"/>
</dbReference>
<organism evidence="3 4">
    <name type="scientific">Mycobacterium arosiense ATCC BAA-1401 = DSM 45069</name>
    <dbReference type="NCBI Taxonomy" id="1265311"/>
    <lineage>
        <taxon>Bacteria</taxon>
        <taxon>Bacillati</taxon>
        <taxon>Actinomycetota</taxon>
        <taxon>Actinomycetes</taxon>
        <taxon>Mycobacteriales</taxon>
        <taxon>Mycobacteriaceae</taxon>
        <taxon>Mycobacterium</taxon>
        <taxon>Mycobacterium avium complex (MAC)</taxon>
    </lineage>
</organism>
<dbReference type="SUPFAM" id="SSF52777">
    <property type="entry name" value="CoA-dependent acyltransferases"/>
    <property type="match status" value="1"/>
</dbReference>
<dbReference type="InterPro" id="IPR000873">
    <property type="entry name" value="AMP-dep_synth/lig_dom"/>
</dbReference>
<sequence>DHQHLALNDIHRITGHDQLFDTLFVYENYPVDTAAFSGIDGLGITEIHGRESTHYPLTMAARPGNEVELRVEFDTDVFAAESVDALIERLLRLLVAMTADPGQPLSAIDPLTEAEHAALDRFGNRAILTRPTPPAVSIPESFAEQLARTPEAVAVTFGGTSMTYRELDDAATRLAHLLAAHGVVPGQCVA</sequence>
<dbReference type="AlphaFoldDB" id="A0A1W9Z026"/>
<name>A0A1W9Z026_MYCAI</name>
<dbReference type="Gene3D" id="3.30.559.10">
    <property type="entry name" value="Chloramphenicol acetyltransferase-like domain"/>
    <property type="match status" value="1"/>
</dbReference>
<evidence type="ECO:0000313" key="3">
    <source>
        <dbReference type="EMBL" id="ORA05559.1"/>
    </source>
</evidence>
<dbReference type="GO" id="GO:0031177">
    <property type="term" value="F:phosphopantetheine binding"/>
    <property type="evidence" value="ECO:0007669"/>
    <property type="project" value="TreeGrafter"/>
</dbReference>
<dbReference type="Pfam" id="PF00668">
    <property type="entry name" value="Condensation"/>
    <property type="match status" value="1"/>
</dbReference>
<dbReference type="InterPro" id="IPR023213">
    <property type="entry name" value="CAT-like_dom_sf"/>
</dbReference>
<evidence type="ECO:0000313" key="4">
    <source>
        <dbReference type="Proteomes" id="UP000192707"/>
    </source>
</evidence>
<dbReference type="UniPathway" id="UPA00011"/>
<dbReference type="GO" id="GO:0043041">
    <property type="term" value="P:amino acid activation for nonribosomal peptide biosynthetic process"/>
    <property type="evidence" value="ECO:0007669"/>
    <property type="project" value="TreeGrafter"/>
</dbReference>
<feature type="non-terminal residue" evidence="3">
    <location>
        <position position="190"/>
    </location>
</feature>
<dbReference type="GO" id="GO:0044550">
    <property type="term" value="P:secondary metabolite biosynthetic process"/>
    <property type="evidence" value="ECO:0007669"/>
    <property type="project" value="TreeGrafter"/>
</dbReference>
<feature type="domain" description="Condensation" evidence="2">
    <location>
        <begin position="2"/>
        <end position="119"/>
    </location>
</feature>
<gene>
    <name evidence="3" type="ORF">BST14_28390</name>
</gene>
<dbReference type="Gene3D" id="3.30.559.30">
    <property type="entry name" value="Nonribosomal peptide synthetase, condensation domain"/>
    <property type="match status" value="1"/>
</dbReference>
<dbReference type="SUPFAM" id="SSF56801">
    <property type="entry name" value="Acetyl-CoA synthetase-like"/>
    <property type="match status" value="1"/>
</dbReference>
<feature type="domain" description="AMP-dependent synthetase/ligase" evidence="1">
    <location>
        <begin position="142"/>
        <end position="190"/>
    </location>
</feature>
<dbReference type="InterPro" id="IPR042099">
    <property type="entry name" value="ANL_N_sf"/>
</dbReference>
<dbReference type="Gene3D" id="3.40.50.12780">
    <property type="entry name" value="N-terminal domain of ligase-like"/>
    <property type="match status" value="1"/>
</dbReference>
<proteinExistence type="predicted"/>
<dbReference type="GO" id="GO:0008610">
    <property type="term" value="P:lipid biosynthetic process"/>
    <property type="evidence" value="ECO:0007669"/>
    <property type="project" value="UniProtKB-ARBA"/>
</dbReference>